<feature type="chain" id="PRO_5013116973" description="Secreted protein" evidence="1">
    <location>
        <begin position="26"/>
        <end position="87"/>
    </location>
</feature>
<gene>
    <name evidence="2" type="ORF">BV898_05288</name>
</gene>
<sequence length="87" mass="9802">MALRWIYLAVSTPLRSLLLWPYAGASEFIPYFSYRYIGTGRASEVRRTQQSTGTCGTPLAPATYEERGRSVIALRVPKYSLDVRAAR</sequence>
<proteinExistence type="predicted"/>
<organism evidence="2 3">
    <name type="scientific">Hypsibius exemplaris</name>
    <name type="common">Freshwater tardigrade</name>
    <dbReference type="NCBI Taxonomy" id="2072580"/>
    <lineage>
        <taxon>Eukaryota</taxon>
        <taxon>Metazoa</taxon>
        <taxon>Ecdysozoa</taxon>
        <taxon>Tardigrada</taxon>
        <taxon>Eutardigrada</taxon>
        <taxon>Parachela</taxon>
        <taxon>Hypsibioidea</taxon>
        <taxon>Hypsibiidae</taxon>
        <taxon>Hypsibius</taxon>
    </lineage>
</organism>
<evidence type="ECO:0008006" key="4">
    <source>
        <dbReference type="Google" id="ProtNLM"/>
    </source>
</evidence>
<feature type="signal peptide" evidence="1">
    <location>
        <begin position="1"/>
        <end position="25"/>
    </location>
</feature>
<accession>A0A1W0WZV1</accession>
<dbReference type="AlphaFoldDB" id="A0A1W0WZV1"/>
<keyword evidence="3" id="KW-1185">Reference proteome</keyword>
<dbReference type="Proteomes" id="UP000192578">
    <property type="component" value="Unassembled WGS sequence"/>
</dbReference>
<evidence type="ECO:0000313" key="3">
    <source>
        <dbReference type="Proteomes" id="UP000192578"/>
    </source>
</evidence>
<evidence type="ECO:0000256" key="1">
    <source>
        <dbReference type="SAM" id="SignalP"/>
    </source>
</evidence>
<reference evidence="3" key="1">
    <citation type="submission" date="2017-01" db="EMBL/GenBank/DDBJ databases">
        <title>Comparative genomics of anhydrobiosis in the tardigrade Hypsibius dujardini.</title>
        <authorList>
            <person name="Yoshida Y."/>
            <person name="Koutsovoulos G."/>
            <person name="Laetsch D."/>
            <person name="Stevens L."/>
            <person name="Kumar S."/>
            <person name="Horikawa D."/>
            <person name="Ishino K."/>
            <person name="Komine S."/>
            <person name="Tomita M."/>
            <person name="Blaxter M."/>
            <person name="Arakawa K."/>
        </authorList>
    </citation>
    <scope>NUCLEOTIDE SEQUENCE [LARGE SCALE GENOMIC DNA]</scope>
    <source>
        <strain evidence="3">Z151</strain>
    </source>
</reference>
<name>A0A1W0WZV1_HYPEX</name>
<evidence type="ECO:0000313" key="2">
    <source>
        <dbReference type="EMBL" id="OQV20705.1"/>
    </source>
</evidence>
<dbReference type="EMBL" id="MTYJ01000028">
    <property type="protein sequence ID" value="OQV20705.1"/>
    <property type="molecule type" value="Genomic_DNA"/>
</dbReference>
<protein>
    <recommendedName>
        <fullName evidence="4">Secreted protein</fullName>
    </recommendedName>
</protein>
<comment type="caution">
    <text evidence="2">The sequence shown here is derived from an EMBL/GenBank/DDBJ whole genome shotgun (WGS) entry which is preliminary data.</text>
</comment>
<keyword evidence="1" id="KW-0732">Signal</keyword>